<dbReference type="RefSeq" id="WP_138467970.1">
    <property type="nucleotide sequence ID" value="NZ_VBSX01000039.1"/>
</dbReference>
<dbReference type="EMBL" id="VBSX01000039">
    <property type="protein sequence ID" value="TLQ17033.1"/>
    <property type="molecule type" value="Genomic_DNA"/>
</dbReference>
<comment type="caution">
    <text evidence="10">The sequence shown here is derived from an EMBL/GenBank/DDBJ whole genome shotgun (WGS) entry which is preliminary data.</text>
</comment>
<dbReference type="Gene3D" id="3.40.50.300">
    <property type="entry name" value="P-loop containing nucleotide triphosphate hydrolases"/>
    <property type="match status" value="1"/>
</dbReference>
<dbReference type="InterPro" id="IPR027417">
    <property type="entry name" value="P-loop_NTPase"/>
</dbReference>
<reference evidence="10 11" key="1">
    <citation type="submission" date="2019-05" db="EMBL/GenBank/DDBJ databases">
        <title>The metagenome of a microbial culture collection derived from dairy environment covers the genomic content of the human microbiome.</title>
        <authorList>
            <person name="Roder T."/>
            <person name="Wuthrich D."/>
            <person name="Sattari Z."/>
            <person name="Von Ah U."/>
            <person name="Bar C."/>
            <person name="Ronchi F."/>
            <person name="Macpherson A.J."/>
            <person name="Ganal-Vonarburg S.C."/>
            <person name="Bruggmann R."/>
            <person name="Vergeres G."/>
        </authorList>
    </citation>
    <scope>NUCLEOTIDE SEQUENCE [LARGE SCALE GENOMIC DNA]</scope>
    <source>
        <strain evidence="10 11">FAM 1079</strain>
    </source>
</reference>
<dbReference type="InterPro" id="IPR003593">
    <property type="entry name" value="AAA+_ATPase"/>
</dbReference>
<dbReference type="GO" id="GO:0043190">
    <property type="term" value="C:ATP-binding cassette (ABC) transporter complex"/>
    <property type="evidence" value="ECO:0007669"/>
    <property type="project" value="TreeGrafter"/>
</dbReference>
<evidence type="ECO:0000256" key="2">
    <source>
        <dbReference type="ARBA" id="ARBA00005417"/>
    </source>
</evidence>
<evidence type="ECO:0000313" key="11">
    <source>
        <dbReference type="Proteomes" id="UP000305100"/>
    </source>
</evidence>
<name>A0A5R9CPY8_9LACO</name>
<dbReference type="Pfam" id="PF00005">
    <property type="entry name" value="ABC_tran"/>
    <property type="match status" value="1"/>
</dbReference>
<dbReference type="CDD" id="cd00267">
    <property type="entry name" value="ABC_ATPase"/>
    <property type="match status" value="1"/>
</dbReference>
<evidence type="ECO:0000256" key="5">
    <source>
        <dbReference type="ARBA" id="ARBA00022741"/>
    </source>
</evidence>
<evidence type="ECO:0000256" key="8">
    <source>
        <dbReference type="ARBA" id="ARBA00023136"/>
    </source>
</evidence>
<sequence length="225" mass="26443">MEIRNLTYTFPRSKDPFFRDLNFTIADNEINFLVGRNGVGKTTLIDVILGLRQAKLKIDKTFSYVYINQTLPMLGSITVGEIANLVLGIEYGKYEIELGYLKDKIEEYSFSFLQKRWNKHYQELSGGERKLVQLVLFLQIKRDLVVLDEPTAFLDRENVNNVFHVINANKDRTYLIITHDVRDLLLVNDYHLLSMDNHKIDHEFNKKTFENVNRDNSFLHYFAEV</sequence>
<keyword evidence="6 10" id="KW-0067">ATP-binding</keyword>
<dbReference type="GO" id="GO:0042626">
    <property type="term" value="F:ATPase-coupled transmembrane transporter activity"/>
    <property type="evidence" value="ECO:0007669"/>
    <property type="project" value="TreeGrafter"/>
</dbReference>
<comment type="subcellular location">
    <subcellularLocation>
        <location evidence="1">Cell membrane</location>
        <topology evidence="1">Peripheral membrane protein</topology>
    </subcellularLocation>
</comment>
<dbReference type="Proteomes" id="UP000305100">
    <property type="component" value="Unassembled WGS sequence"/>
</dbReference>
<evidence type="ECO:0000256" key="6">
    <source>
        <dbReference type="ARBA" id="ARBA00022840"/>
    </source>
</evidence>
<keyword evidence="4" id="KW-1003">Cell membrane</keyword>
<evidence type="ECO:0000256" key="4">
    <source>
        <dbReference type="ARBA" id="ARBA00022475"/>
    </source>
</evidence>
<gene>
    <name evidence="10" type="ORF">FEZ41_12295</name>
</gene>
<feature type="domain" description="ABC transporter" evidence="9">
    <location>
        <begin position="1"/>
        <end position="221"/>
    </location>
</feature>
<evidence type="ECO:0000313" key="10">
    <source>
        <dbReference type="EMBL" id="TLQ17033.1"/>
    </source>
</evidence>
<dbReference type="GO" id="GO:0005524">
    <property type="term" value="F:ATP binding"/>
    <property type="evidence" value="ECO:0007669"/>
    <property type="project" value="UniProtKB-KW"/>
</dbReference>
<evidence type="ECO:0000256" key="7">
    <source>
        <dbReference type="ARBA" id="ARBA00022967"/>
    </source>
</evidence>
<comment type="similarity">
    <text evidence="2">Belongs to the ABC transporter superfamily.</text>
</comment>
<dbReference type="SUPFAM" id="SSF52540">
    <property type="entry name" value="P-loop containing nucleoside triphosphate hydrolases"/>
    <property type="match status" value="1"/>
</dbReference>
<organism evidence="10 11">
    <name type="scientific">Lentilactobacillus parafarraginis</name>
    <dbReference type="NCBI Taxonomy" id="390842"/>
    <lineage>
        <taxon>Bacteria</taxon>
        <taxon>Bacillati</taxon>
        <taxon>Bacillota</taxon>
        <taxon>Bacilli</taxon>
        <taxon>Lactobacillales</taxon>
        <taxon>Lactobacillaceae</taxon>
        <taxon>Lentilactobacillus</taxon>
    </lineage>
</organism>
<dbReference type="InterPro" id="IPR050095">
    <property type="entry name" value="ECF_ABC_transporter_ATP-bd"/>
</dbReference>
<proteinExistence type="inferred from homology"/>
<dbReference type="InterPro" id="IPR003439">
    <property type="entry name" value="ABC_transporter-like_ATP-bd"/>
</dbReference>
<evidence type="ECO:0000256" key="1">
    <source>
        <dbReference type="ARBA" id="ARBA00004202"/>
    </source>
</evidence>
<dbReference type="PROSITE" id="PS50893">
    <property type="entry name" value="ABC_TRANSPORTER_2"/>
    <property type="match status" value="1"/>
</dbReference>
<dbReference type="PANTHER" id="PTHR43553">
    <property type="entry name" value="HEAVY METAL TRANSPORTER"/>
    <property type="match status" value="1"/>
</dbReference>
<keyword evidence="8" id="KW-0472">Membrane</keyword>
<keyword evidence="7" id="KW-1278">Translocase</keyword>
<dbReference type="GO" id="GO:0016887">
    <property type="term" value="F:ATP hydrolysis activity"/>
    <property type="evidence" value="ECO:0007669"/>
    <property type="project" value="InterPro"/>
</dbReference>
<evidence type="ECO:0000259" key="9">
    <source>
        <dbReference type="PROSITE" id="PS50893"/>
    </source>
</evidence>
<dbReference type="AlphaFoldDB" id="A0A5R9CPY8"/>
<keyword evidence="3" id="KW-0813">Transport</keyword>
<dbReference type="InterPro" id="IPR017871">
    <property type="entry name" value="ABC_transporter-like_CS"/>
</dbReference>
<evidence type="ECO:0000256" key="3">
    <source>
        <dbReference type="ARBA" id="ARBA00022448"/>
    </source>
</evidence>
<dbReference type="SMART" id="SM00382">
    <property type="entry name" value="AAA"/>
    <property type="match status" value="1"/>
</dbReference>
<keyword evidence="5" id="KW-0547">Nucleotide-binding</keyword>
<dbReference type="PROSITE" id="PS00211">
    <property type="entry name" value="ABC_TRANSPORTER_1"/>
    <property type="match status" value="1"/>
</dbReference>
<accession>A0A5R9CPY8</accession>
<protein>
    <submittedName>
        <fullName evidence="10">ATP-binding cassette domain-containing protein</fullName>
    </submittedName>
</protein>
<dbReference type="OrthoDB" id="2968466at2"/>
<dbReference type="PANTHER" id="PTHR43553:SF27">
    <property type="entry name" value="ENERGY-COUPLING FACTOR TRANSPORTER ATP-BINDING PROTEIN ECFA2"/>
    <property type="match status" value="1"/>
</dbReference>